<dbReference type="EMBL" id="FMWK01000005">
    <property type="protein sequence ID" value="SCZ78294.1"/>
    <property type="molecule type" value="Genomic_DNA"/>
</dbReference>
<accession>A0A1G5RW01</accession>
<evidence type="ECO:0000313" key="3">
    <source>
        <dbReference type="Proteomes" id="UP000199428"/>
    </source>
</evidence>
<organism evidence="2 3">
    <name type="scientific">Pseudobutyrivibrio xylanivorans</name>
    <dbReference type="NCBI Taxonomy" id="185007"/>
    <lineage>
        <taxon>Bacteria</taxon>
        <taxon>Bacillati</taxon>
        <taxon>Bacillota</taxon>
        <taxon>Clostridia</taxon>
        <taxon>Lachnospirales</taxon>
        <taxon>Lachnospiraceae</taxon>
        <taxon>Pseudobutyrivibrio</taxon>
    </lineage>
</organism>
<dbReference type="InterPro" id="IPR001279">
    <property type="entry name" value="Metallo-B-lactamas"/>
</dbReference>
<reference evidence="2 3" key="1">
    <citation type="submission" date="2016-10" db="EMBL/GenBank/DDBJ databases">
        <authorList>
            <person name="de Groot N.N."/>
        </authorList>
    </citation>
    <scope>NUCLEOTIDE SEQUENCE [LARGE SCALE GENOMIC DNA]</scope>
    <source>
        <strain evidence="2 3">DSM 10317</strain>
    </source>
</reference>
<dbReference type="SUPFAM" id="SSF56281">
    <property type="entry name" value="Metallo-hydrolase/oxidoreductase"/>
    <property type="match status" value="1"/>
</dbReference>
<dbReference type="AlphaFoldDB" id="A0A1G5RW01"/>
<dbReference type="CDD" id="cd07713">
    <property type="entry name" value="DHPS-like_MBL-fold"/>
    <property type="match status" value="1"/>
</dbReference>
<feature type="domain" description="Metallo-beta-lactamase" evidence="1">
    <location>
        <begin position="23"/>
        <end position="121"/>
    </location>
</feature>
<gene>
    <name evidence="2" type="ORF">SAMN02910350_01189</name>
</gene>
<dbReference type="GO" id="GO:0016740">
    <property type="term" value="F:transferase activity"/>
    <property type="evidence" value="ECO:0007669"/>
    <property type="project" value="TreeGrafter"/>
</dbReference>
<protein>
    <submittedName>
        <fullName evidence="2">7,8-dihydropterin-6-yl-methyl-4-(Beta-D-ribofuranosyl)aminobenzene 5'-phosphate synthase</fullName>
    </submittedName>
</protein>
<dbReference type="InterPro" id="IPR036866">
    <property type="entry name" value="RibonucZ/Hydroxyglut_hydro"/>
</dbReference>
<dbReference type="PANTHER" id="PTHR13754">
    <property type="entry name" value="METALLO-BETA-LACTAMASE SUPERFAMILY PROTEIN"/>
    <property type="match status" value="1"/>
</dbReference>
<dbReference type="Gene3D" id="3.60.15.10">
    <property type="entry name" value="Ribonuclease Z/Hydroxyacylglutathione hydrolase-like"/>
    <property type="match status" value="1"/>
</dbReference>
<proteinExistence type="predicted"/>
<sequence>METKITVIVDNISNMGLEGEWGLCLLVEYGDKKILLDAGGSNLFLTNLKELGFDVADIDYGVLSHAHYDHGNGMPAFFMNNSKAKFYLRDAAAENCYHRRKFFRVYIGIPKHVLRDYPDRIEKVSGDYKLCDGVFLIPHKSSGLSEIGKREKMFVKENRKWFPDEFAHEQSLVLDTDKGLVILNSCSHGGVENIINEVQSSFPEKRIYGYIGGLHLFNKSEEEILEVADIFKEKNIEYICTGHCTKNRAYGILKNELGDKLEQLKVGLEINI</sequence>
<dbReference type="InterPro" id="IPR041712">
    <property type="entry name" value="DHPS-like_MBL-fold"/>
</dbReference>
<dbReference type="Proteomes" id="UP000199428">
    <property type="component" value="Unassembled WGS sequence"/>
</dbReference>
<dbReference type="PANTHER" id="PTHR13754:SF13">
    <property type="entry name" value="METALLO-BETA-LACTAMASE SUPERFAMILY PROTEIN (AFU_ORTHOLOGUE AFUA_3G07630)"/>
    <property type="match status" value="1"/>
</dbReference>
<evidence type="ECO:0000259" key="1">
    <source>
        <dbReference type="Pfam" id="PF00753"/>
    </source>
</evidence>
<evidence type="ECO:0000313" key="2">
    <source>
        <dbReference type="EMBL" id="SCZ78294.1"/>
    </source>
</evidence>
<dbReference type="RefSeq" id="WP_090162071.1">
    <property type="nucleotide sequence ID" value="NZ_FMWK01000005.1"/>
</dbReference>
<dbReference type="Pfam" id="PF00753">
    <property type="entry name" value="Lactamase_B"/>
    <property type="match status" value="1"/>
</dbReference>
<name>A0A1G5RW01_PSEXY</name>
<dbReference type="InterPro" id="IPR052926">
    <property type="entry name" value="Metallo-beta-lactamase_dom"/>
</dbReference>